<organism evidence="1 2">
    <name type="scientific">Romanomermis culicivorax</name>
    <name type="common">Nematode worm</name>
    <dbReference type="NCBI Taxonomy" id="13658"/>
    <lineage>
        <taxon>Eukaryota</taxon>
        <taxon>Metazoa</taxon>
        <taxon>Ecdysozoa</taxon>
        <taxon>Nematoda</taxon>
        <taxon>Enoplea</taxon>
        <taxon>Dorylaimia</taxon>
        <taxon>Mermithida</taxon>
        <taxon>Mermithoidea</taxon>
        <taxon>Mermithidae</taxon>
        <taxon>Romanomermis</taxon>
    </lineage>
</organism>
<protein>
    <submittedName>
        <fullName evidence="2">Uncharacterized protein</fullName>
    </submittedName>
</protein>
<accession>A0A915KY04</accession>
<evidence type="ECO:0000313" key="1">
    <source>
        <dbReference type="Proteomes" id="UP000887565"/>
    </source>
</evidence>
<proteinExistence type="predicted"/>
<name>A0A915KY04_ROMCU</name>
<sequence>MPFQMIRVISSPSKSTTGLTTRILSRSEQKIREILEILRLRVNPTEMPGMRATHFSEIFRGPAKRIQ</sequence>
<reference evidence="2" key="1">
    <citation type="submission" date="2022-11" db="UniProtKB">
        <authorList>
            <consortium name="WormBaseParasite"/>
        </authorList>
    </citation>
    <scope>IDENTIFICATION</scope>
</reference>
<dbReference type="AlphaFoldDB" id="A0A915KY04"/>
<keyword evidence="1" id="KW-1185">Reference proteome</keyword>
<dbReference type="WBParaSite" id="nRc.2.0.1.t42371-RA">
    <property type="protein sequence ID" value="nRc.2.0.1.t42371-RA"/>
    <property type="gene ID" value="nRc.2.0.1.g42371"/>
</dbReference>
<dbReference type="Proteomes" id="UP000887565">
    <property type="component" value="Unplaced"/>
</dbReference>
<evidence type="ECO:0000313" key="2">
    <source>
        <dbReference type="WBParaSite" id="nRc.2.0.1.t42371-RA"/>
    </source>
</evidence>